<dbReference type="OrthoDB" id="1551452at2"/>
<dbReference type="EMBL" id="JRNI01000011">
    <property type="protein sequence ID" value="KGF31679.1"/>
    <property type="molecule type" value="Genomic_DNA"/>
</dbReference>
<keyword evidence="2" id="KW-1185">Reference proteome</keyword>
<evidence type="ECO:0000313" key="1">
    <source>
        <dbReference type="EMBL" id="KGF31679.1"/>
    </source>
</evidence>
<name>A0A096BEU3_9BURK</name>
<dbReference type="eggNOG" id="ENOG502Z803">
    <property type="taxonomic scope" value="Bacteria"/>
</dbReference>
<evidence type="ECO:0000313" key="2">
    <source>
        <dbReference type="Proteomes" id="UP000029629"/>
    </source>
</evidence>
<accession>A0A096BEU3</accession>
<gene>
    <name evidence="1" type="ORF">HMPREF2130_02765</name>
</gene>
<keyword evidence="1" id="KW-0378">Hydrolase</keyword>
<proteinExistence type="predicted"/>
<dbReference type="GO" id="GO:0004519">
    <property type="term" value="F:endonuclease activity"/>
    <property type="evidence" value="ECO:0007669"/>
    <property type="project" value="UniProtKB-KW"/>
</dbReference>
<dbReference type="InterPro" id="IPR019062">
    <property type="entry name" value="Restrct_endonuc_II_HpaII"/>
</dbReference>
<organism evidence="1 2">
    <name type="scientific">Oligella urethralis DNF00040</name>
    <dbReference type="NCBI Taxonomy" id="1401065"/>
    <lineage>
        <taxon>Bacteria</taxon>
        <taxon>Pseudomonadati</taxon>
        <taxon>Pseudomonadota</taxon>
        <taxon>Betaproteobacteria</taxon>
        <taxon>Burkholderiales</taxon>
        <taxon>Alcaligenaceae</taxon>
        <taxon>Oligella</taxon>
    </lineage>
</organism>
<keyword evidence="1" id="KW-0540">Nuclease</keyword>
<dbReference type="Proteomes" id="UP000029629">
    <property type="component" value="Unassembled WGS sequence"/>
</dbReference>
<reference evidence="1 2" key="1">
    <citation type="submission" date="2014-07" db="EMBL/GenBank/DDBJ databases">
        <authorList>
            <person name="McCorrison J."/>
            <person name="Sanka R."/>
            <person name="Torralba M."/>
            <person name="Gillis M."/>
            <person name="Haft D.H."/>
            <person name="Methe B."/>
            <person name="Sutton G."/>
            <person name="Nelson K.E."/>
        </authorList>
    </citation>
    <scope>NUCLEOTIDE SEQUENCE [LARGE SCALE GENOMIC DNA]</scope>
    <source>
        <strain evidence="1 2">DNF00040</strain>
    </source>
</reference>
<dbReference type="AlphaFoldDB" id="A0A096BEU3"/>
<protein>
    <submittedName>
        <fullName evidence="1">Restriction endonuclease HpaII</fullName>
    </submittedName>
</protein>
<sequence>MINQINEIKGNKGEWSELYVLLRLLADGKIHGADESLNKLEEVFFPILKIIRNKGTEQKTEYVPGEQVEIYVNDQLVHSVSRNEFEQESERLLREIKSGSGGAFAIQSAQNFMEKICCKQISAPSRDKSDITMMIHDSQTGYRPTVGFSIKSNLGSSPTLLNAGRATNFLYKIVSNNYHLLEQANAIYRLGTEKGIDVRKRINKISQEGKIEFLKTGTDIFSANLLLIDSRMEEIIAHTLLYYYRDGLSSCEDIVKRLEEEDPLHFNNAYAYRYKFKKFLAAIALGMKPGTVWEGIDEASGGYIIVKDDGEVLAYHLYNRNYFEDYLLKNTKYDTPSTTRHGFGEVYEEDVDGKTLSLIKLNLQIRFK</sequence>
<dbReference type="Pfam" id="PF09561">
    <property type="entry name" value="RE_HpaII"/>
    <property type="match status" value="1"/>
</dbReference>
<comment type="caution">
    <text evidence="1">The sequence shown here is derived from an EMBL/GenBank/DDBJ whole genome shotgun (WGS) entry which is preliminary data.</text>
</comment>
<keyword evidence="1" id="KW-0255">Endonuclease</keyword>